<evidence type="ECO:0000313" key="1">
    <source>
        <dbReference type="EMBL" id="KAJ7326540.1"/>
    </source>
</evidence>
<proteinExistence type="predicted"/>
<organism evidence="1 2">
    <name type="scientific">Desmophyllum pertusum</name>
    <dbReference type="NCBI Taxonomy" id="174260"/>
    <lineage>
        <taxon>Eukaryota</taxon>
        <taxon>Metazoa</taxon>
        <taxon>Cnidaria</taxon>
        <taxon>Anthozoa</taxon>
        <taxon>Hexacorallia</taxon>
        <taxon>Scleractinia</taxon>
        <taxon>Caryophylliina</taxon>
        <taxon>Caryophylliidae</taxon>
        <taxon>Desmophyllum</taxon>
    </lineage>
</organism>
<dbReference type="InterPro" id="IPR011049">
    <property type="entry name" value="Serralysin-like_metalloprot_C"/>
</dbReference>
<gene>
    <name evidence="1" type="ORF">OS493_027486</name>
</gene>
<evidence type="ECO:0000313" key="2">
    <source>
        <dbReference type="Proteomes" id="UP001163046"/>
    </source>
</evidence>
<protein>
    <submittedName>
        <fullName evidence="1">Uncharacterized protein</fullName>
    </submittedName>
</protein>
<dbReference type="PRINTS" id="PR00313">
    <property type="entry name" value="CABNDNGRPT"/>
</dbReference>
<dbReference type="Proteomes" id="UP001163046">
    <property type="component" value="Unassembled WGS sequence"/>
</dbReference>
<dbReference type="SUPFAM" id="SSF51120">
    <property type="entry name" value="beta-Roll"/>
    <property type="match status" value="1"/>
</dbReference>
<dbReference type="AlphaFoldDB" id="A0A9W9Y9D5"/>
<dbReference type="EMBL" id="MU827802">
    <property type="protein sequence ID" value="KAJ7326540.1"/>
    <property type="molecule type" value="Genomic_DNA"/>
</dbReference>
<accession>A0A9W9Y9D5</accession>
<keyword evidence="2" id="KW-1185">Reference proteome</keyword>
<dbReference type="Gene3D" id="2.160.20.160">
    <property type="match status" value="1"/>
</dbReference>
<sequence length="310" mass="34529">MGSGDVDEKVMLDDDCEAYGMGGDDHFVLQDGFVLKGVMINGGEGNDIIDITLSYRGSRSSVTGGGPERDVILSGPGDDTILINNDEVEIKSGDNTLIVEGKGNDQIRVGTGADLVLVQKTGGSFFLDRFPGSYEYREMNKPKRIVYKGEGRIKDEVQPKMQPHDEERILLIEARTTIDEYVQQISKITYTFFSEHEFEVSRNANMKTKAQRIEVRDIERFEMSENAINMLLLKSGKSDYYEVTGGPKHDFVINLDGATPLLAQMSTGDNRVLSGEGNDSYSVILDAGDDVIYDKGGENIWLFYFLKDQR</sequence>
<reference evidence="1" key="1">
    <citation type="submission" date="2023-01" db="EMBL/GenBank/DDBJ databases">
        <title>Genome assembly of the deep-sea coral Lophelia pertusa.</title>
        <authorList>
            <person name="Herrera S."/>
            <person name="Cordes E."/>
        </authorList>
    </citation>
    <scope>NUCLEOTIDE SEQUENCE</scope>
    <source>
        <strain evidence="1">USNM1676648</strain>
        <tissue evidence="1">Polyp</tissue>
    </source>
</reference>
<comment type="caution">
    <text evidence="1">The sequence shown here is derived from an EMBL/GenBank/DDBJ whole genome shotgun (WGS) entry which is preliminary data.</text>
</comment>
<name>A0A9W9Y9D5_9CNID</name>